<comment type="caution">
    <text evidence="4">Lacks conserved residue(s) required for the propagation of feature annotation.</text>
</comment>
<dbReference type="InterPro" id="IPR051830">
    <property type="entry name" value="NOTCH_homolog"/>
</dbReference>
<feature type="chain" id="PRO_5040118510" evidence="5">
    <location>
        <begin position="32"/>
        <end position="1129"/>
    </location>
</feature>
<evidence type="ECO:0000313" key="7">
    <source>
        <dbReference type="EMBL" id="KAJ8028655.1"/>
    </source>
</evidence>
<dbReference type="PROSITE" id="PS00022">
    <property type="entry name" value="EGF_1"/>
    <property type="match status" value="1"/>
</dbReference>
<evidence type="ECO:0000259" key="6">
    <source>
        <dbReference type="PROSITE" id="PS50026"/>
    </source>
</evidence>
<keyword evidence="3" id="KW-0106">Calcium</keyword>
<dbReference type="InterPro" id="IPR000742">
    <property type="entry name" value="EGF"/>
</dbReference>
<dbReference type="CDD" id="cd00054">
    <property type="entry name" value="EGF_CA"/>
    <property type="match status" value="1"/>
</dbReference>
<dbReference type="SMART" id="SM00237">
    <property type="entry name" value="Calx_beta"/>
    <property type="match status" value="2"/>
</dbReference>
<evidence type="ECO:0000256" key="5">
    <source>
        <dbReference type="SAM" id="SignalP"/>
    </source>
</evidence>
<dbReference type="GO" id="GO:0007154">
    <property type="term" value="P:cell communication"/>
    <property type="evidence" value="ECO:0007669"/>
    <property type="project" value="InterPro"/>
</dbReference>
<feature type="domain" description="EGF-like" evidence="6">
    <location>
        <begin position="552"/>
        <end position="588"/>
    </location>
</feature>
<dbReference type="SMART" id="SM00181">
    <property type="entry name" value="EGF"/>
    <property type="match status" value="4"/>
</dbReference>
<dbReference type="SUPFAM" id="SSF141072">
    <property type="entry name" value="CalX-like"/>
    <property type="match status" value="5"/>
</dbReference>
<organism evidence="7 8">
    <name type="scientific">Holothuria leucospilota</name>
    <name type="common">Black long sea cucumber</name>
    <name type="synonym">Mertensiothuria leucospilota</name>
    <dbReference type="NCBI Taxonomy" id="206669"/>
    <lineage>
        <taxon>Eukaryota</taxon>
        <taxon>Metazoa</taxon>
        <taxon>Echinodermata</taxon>
        <taxon>Eleutherozoa</taxon>
        <taxon>Echinozoa</taxon>
        <taxon>Holothuroidea</taxon>
        <taxon>Aspidochirotacea</taxon>
        <taxon>Aspidochirotida</taxon>
        <taxon>Holothuriidae</taxon>
        <taxon>Holothuria</taxon>
    </lineage>
</organism>
<dbReference type="SUPFAM" id="SSF57196">
    <property type="entry name" value="EGF/Laminin"/>
    <property type="match status" value="3"/>
</dbReference>
<protein>
    <submittedName>
        <fullName evidence="7">Neurogenic locus notch-like protein 1</fullName>
    </submittedName>
</protein>
<dbReference type="PROSITE" id="PS50026">
    <property type="entry name" value="EGF_3"/>
    <property type="match status" value="4"/>
</dbReference>
<dbReference type="GO" id="GO:0016020">
    <property type="term" value="C:membrane"/>
    <property type="evidence" value="ECO:0007669"/>
    <property type="project" value="InterPro"/>
</dbReference>
<dbReference type="PANTHER" id="PTHR24033:SF232">
    <property type="entry name" value="LAMININ SUBUNIT GAMMA-2-RELATED"/>
    <property type="match status" value="1"/>
</dbReference>
<gene>
    <name evidence="7" type="ORF">HOLleu_30956</name>
</gene>
<comment type="caution">
    <text evidence="7">The sequence shown here is derived from an EMBL/GenBank/DDBJ whole genome shotgun (WGS) entry which is preliminary data.</text>
</comment>
<keyword evidence="4" id="KW-1015">Disulfide bond</keyword>
<dbReference type="EMBL" id="JAIZAY010000015">
    <property type="protein sequence ID" value="KAJ8028655.1"/>
    <property type="molecule type" value="Genomic_DNA"/>
</dbReference>
<dbReference type="Gene3D" id="2.10.25.10">
    <property type="entry name" value="Laminin"/>
    <property type="match status" value="3"/>
</dbReference>
<dbReference type="Gene3D" id="2.60.40.2030">
    <property type="match status" value="2"/>
</dbReference>
<dbReference type="InterPro" id="IPR003644">
    <property type="entry name" value="Calx_beta"/>
</dbReference>
<dbReference type="Proteomes" id="UP001152320">
    <property type="component" value="Chromosome 15"/>
</dbReference>
<proteinExistence type="predicted"/>
<evidence type="ECO:0000256" key="4">
    <source>
        <dbReference type="PROSITE-ProRule" id="PRU00076"/>
    </source>
</evidence>
<dbReference type="Pfam" id="PF03160">
    <property type="entry name" value="Calx-beta"/>
    <property type="match status" value="3"/>
</dbReference>
<evidence type="ECO:0000256" key="1">
    <source>
        <dbReference type="ARBA" id="ARBA00022729"/>
    </source>
</evidence>
<keyword evidence="2" id="KW-0677">Repeat</keyword>
<sequence length="1129" mass="120096">MEGKFRIKRHCNFRILLGICWLYFCVNLAECQVDGRIYGSTLNVRRTGQIISGRYQVTVYDEFGFNLNGLFTCAEMDLSYTCTEFDGSLCSGDNRNGVVPDRCRDVSNPLNLGFASSRAIYEVPLGENDFTREISVSNQFNQFNVVSQVVRNDQDVLNFRFNVLNRPPQAVMLPLVVARIGCPTVLEIPSRQGIYAKSTTACVLSIPALQLLPGQSVRQVFVSLNIIETNINREDVSTVPLQFTLEFRAINRPCEIPNPGYDEVMSIFSTTGQVTTMRIESTYRNRLFFENGQSGNVVITPRGGVASVDPALAESAFDLVFDYTEIIAPLPETVCFQNLASLKGITARRDLATSDITDGGLPSVSSSGPFSTVGFSTIQVTLPQNTGAQTELGTIYIPEVVGPEVLVYTHPAGSTGFDVTFQSVEILGNNENLRVTACRADQTLTGVVCRCNPSPCQNGGTCSEIGVVCICPPGVSGVNCQIAPALSASPPTGDLNFPTTTFILSGEVCATVQFAANADGIVEGTESFQILLTSTSVNVDGNLDQFTINVVDADPCIPNPCNGGVCSNINNAPSCDCSATFFVGQFCNVPIEVMFQNIESLTIQEGTSGNRDVCIDPPVVRSVQVPFSLSVNPATGDIQFSPQNAIPPNQVCLTVQFTAILDAIQEAEESFQVSLTSSSVSVDQNSDQFTIVVPPNGNACNPNPCNGGICTVINNAASCNCAPTVNVGQFCTIPIEIQFQNIATALTINEGASQNTDVCLDPPLARTFAVSFSLGPTNADLTFPTSSSIPVGQTCTSVQFSAINDGLQEGPEAFQIFLTSQTVAVDTNQDQLTISVPETAGPCTPNPCNGGICSSMQPGSFVCDCSGTTFVGAQCDVSIEIQFSVQTATGIEGDGPVTVQVCLDPALPRTFQIPFGLSPTTNVASDLMVPSSGVINAMMPCADVTIGVVDDQIIESSETFSVIITSASPAGITIDPNQATLAITIIDNDDAEIRFSTSSISVLENVGTTSVDVCFTNVQSLLSDVVFTLVTNPVTASAGEFVVPLTGTISAGNMCTTITISIIDDQLVEPSEQFVVTLASVTTNNADINTNFDTFTVTIVDDDAGKSQTRIRVSVTLKSHRILFVTFQT</sequence>
<feature type="domain" description="EGF-like" evidence="6">
    <location>
        <begin position="839"/>
        <end position="876"/>
    </location>
</feature>
<evidence type="ECO:0000313" key="8">
    <source>
        <dbReference type="Proteomes" id="UP001152320"/>
    </source>
</evidence>
<feature type="disulfide bond" evidence="4">
    <location>
        <begin position="843"/>
        <end position="853"/>
    </location>
</feature>
<feature type="domain" description="EGF-like" evidence="6">
    <location>
        <begin position="450"/>
        <end position="481"/>
    </location>
</feature>
<keyword evidence="1 5" id="KW-0732">Signal</keyword>
<reference evidence="7" key="1">
    <citation type="submission" date="2021-10" db="EMBL/GenBank/DDBJ databases">
        <title>Tropical sea cucumber genome reveals ecological adaptation and Cuvierian tubules defense mechanism.</title>
        <authorList>
            <person name="Chen T."/>
        </authorList>
    </citation>
    <scope>NUCLEOTIDE SEQUENCE</scope>
    <source>
        <strain evidence="7">Nanhai2018</strain>
        <tissue evidence="7">Muscle</tissue>
    </source>
</reference>
<evidence type="ECO:0000256" key="2">
    <source>
        <dbReference type="ARBA" id="ARBA00022737"/>
    </source>
</evidence>
<feature type="domain" description="EGF-like" evidence="6">
    <location>
        <begin position="696"/>
        <end position="732"/>
    </location>
</feature>
<accession>A0A9Q1BLF7</accession>
<evidence type="ECO:0000256" key="3">
    <source>
        <dbReference type="ARBA" id="ARBA00022837"/>
    </source>
</evidence>
<keyword evidence="4" id="KW-0245">EGF-like domain</keyword>
<keyword evidence="8" id="KW-1185">Reference proteome</keyword>
<dbReference type="OrthoDB" id="5989513at2759"/>
<dbReference type="PANTHER" id="PTHR24033">
    <property type="entry name" value="EGF-LIKE DOMAIN-CONTAINING PROTEIN"/>
    <property type="match status" value="1"/>
</dbReference>
<dbReference type="AlphaFoldDB" id="A0A9Q1BLF7"/>
<dbReference type="InterPro" id="IPR038081">
    <property type="entry name" value="CalX-like_sf"/>
</dbReference>
<feature type="disulfide bond" evidence="4">
    <location>
        <begin position="700"/>
        <end position="710"/>
    </location>
</feature>
<dbReference type="Pfam" id="PF00008">
    <property type="entry name" value="EGF"/>
    <property type="match status" value="1"/>
</dbReference>
<name>A0A9Q1BLF7_HOLLE</name>
<feature type="disulfide bond" evidence="4">
    <location>
        <begin position="471"/>
        <end position="480"/>
    </location>
</feature>
<feature type="signal peptide" evidence="5">
    <location>
        <begin position="1"/>
        <end position="31"/>
    </location>
</feature>
<feature type="disulfide bond" evidence="4">
    <location>
        <begin position="556"/>
        <end position="566"/>
    </location>
</feature>